<gene>
    <name evidence="2" type="ORF">B8X00_10880</name>
</gene>
<dbReference type="EMBL" id="NCXK01000020">
    <property type="protein sequence ID" value="PAK77409.1"/>
    <property type="molecule type" value="Genomic_DNA"/>
</dbReference>
<feature type="transmembrane region" description="Helical" evidence="1">
    <location>
        <begin position="116"/>
        <end position="139"/>
    </location>
</feature>
<evidence type="ECO:0000313" key="3">
    <source>
        <dbReference type="Proteomes" id="UP000216151"/>
    </source>
</evidence>
<reference evidence="2 3" key="1">
    <citation type="submission" date="2017-04" db="EMBL/GenBank/DDBJ databases">
        <title>Kefir bacterial isolates.</title>
        <authorList>
            <person name="Kim Y."/>
            <person name="Blasche S."/>
            <person name="Patil K.R."/>
        </authorList>
    </citation>
    <scope>NUCLEOTIDE SEQUENCE [LARGE SCALE GENOMIC DNA]</scope>
    <source>
        <strain evidence="2 3">KR</strain>
    </source>
</reference>
<keyword evidence="1" id="KW-0812">Transmembrane</keyword>
<name>A0A269XW40_9PROT</name>
<dbReference type="RefSeq" id="WP_095350170.1">
    <property type="nucleotide sequence ID" value="NZ_JBDNMF010000020.1"/>
</dbReference>
<dbReference type="AlphaFoldDB" id="A0A269XW40"/>
<feature type="transmembrane region" description="Helical" evidence="1">
    <location>
        <begin position="73"/>
        <end position="95"/>
    </location>
</feature>
<evidence type="ECO:0000256" key="1">
    <source>
        <dbReference type="SAM" id="Phobius"/>
    </source>
</evidence>
<keyword evidence="1" id="KW-1133">Transmembrane helix</keyword>
<feature type="transmembrane region" description="Helical" evidence="1">
    <location>
        <begin position="45"/>
        <end position="67"/>
    </location>
</feature>
<organism evidence="2 3">
    <name type="scientific">Acetobacter fabarum</name>
    <dbReference type="NCBI Taxonomy" id="483199"/>
    <lineage>
        <taxon>Bacteria</taxon>
        <taxon>Pseudomonadati</taxon>
        <taxon>Pseudomonadota</taxon>
        <taxon>Alphaproteobacteria</taxon>
        <taxon>Acetobacterales</taxon>
        <taxon>Acetobacteraceae</taxon>
        <taxon>Acetobacter</taxon>
    </lineage>
</organism>
<protein>
    <submittedName>
        <fullName evidence="2">Uncharacterized protein</fullName>
    </submittedName>
</protein>
<keyword evidence="3" id="KW-1185">Reference proteome</keyword>
<dbReference type="OrthoDB" id="9848410at2"/>
<feature type="transmembrane region" description="Helical" evidence="1">
    <location>
        <begin position="16"/>
        <end position="38"/>
    </location>
</feature>
<evidence type="ECO:0000313" key="2">
    <source>
        <dbReference type="EMBL" id="PAK77409.1"/>
    </source>
</evidence>
<sequence length="140" mass="15549">MIPYYWGLADAHTACLHGLLILTTSLVATALLLGLGILLRVEQWLYAATLFLLLPCTVLSVALPLFFHAQTTPFLQGLFLLPLLLFPLSLPIRTLQQGWSATARELGAGRQARLRFFWLPLLKNAACQSLFLSLLFSIVQ</sequence>
<comment type="caution">
    <text evidence="2">The sequence shown here is derived from an EMBL/GenBank/DDBJ whole genome shotgun (WGS) entry which is preliminary data.</text>
</comment>
<dbReference type="Proteomes" id="UP000216151">
    <property type="component" value="Unassembled WGS sequence"/>
</dbReference>
<accession>A0A269XW40</accession>
<keyword evidence="1" id="KW-0472">Membrane</keyword>
<proteinExistence type="predicted"/>